<feature type="region of interest" description="Disordered" evidence="1">
    <location>
        <begin position="1"/>
        <end position="27"/>
    </location>
</feature>
<dbReference type="EMBL" id="AP005189">
    <property type="protein sequence ID" value="BAC84015.1"/>
    <property type="molecule type" value="Genomic_DNA"/>
</dbReference>
<organism evidence="2 4">
    <name type="scientific">Oryza sativa subsp. japonica</name>
    <name type="common">Rice</name>
    <dbReference type="NCBI Taxonomy" id="39947"/>
    <lineage>
        <taxon>Eukaryota</taxon>
        <taxon>Viridiplantae</taxon>
        <taxon>Streptophyta</taxon>
        <taxon>Embryophyta</taxon>
        <taxon>Tracheophyta</taxon>
        <taxon>Spermatophyta</taxon>
        <taxon>Magnoliopsida</taxon>
        <taxon>Liliopsida</taxon>
        <taxon>Poales</taxon>
        <taxon>Poaceae</taxon>
        <taxon>BOP clade</taxon>
        <taxon>Oryzoideae</taxon>
        <taxon>Oryzeae</taxon>
        <taxon>Oryzinae</taxon>
        <taxon>Oryza</taxon>
        <taxon>Oryza sativa</taxon>
    </lineage>
</organism>
<dbReference type="EMBL" id="AP005104">
    <property type="protein sequence ID" value="BAD30851.1"/>
    <property type="molecule type" value="Genomic_DNA"/>
</dbReference>
<proteinExistence type="predicted"/>
<evidence type="ECO:0000313" key="3">
    <source>
        <dbReference type="EMBL" id="BAD30851.1"/>
    </source>
</evidence>
<reference evidence="3" key="1">
    <citation type="submission" date="2002-04" db="EMBL/GenBank/DDBJ databases">
        <title>Oryza sativa nipponbare(GA3) genomic DNA, chromosome 7, BAC clone:OSJNBa0042E08.</title>
        <authorList>
            <person name="Sasaki T."/>
            <person name="Matsumoto T."/>
            <person name="Katayose Y."/>
        </authorList>
    </citation>
    <scope>NUCLEOTIDE SEQUENCE</scope>
</reference>
<accession>Q6Z454</accession>
<evidence type="ECO:0000313" key="2">
    <source>
        <dbReference type="EMBL" id="BAC84015.1"/>
    </source>
</evidence>
<evidence type="ECO:0000256" key="1">
    <source>
        <dbReference type="SAM" id="MobiDB-lite"/>
    </source>
</evidence>
<reference evidence="4" key="3">
    <citation type="journal article" date="2005" name="Nature">
        <title>The map-based sequence of the rice genome.</title>
        <authorList>
            <consortium name="International rice genome sequencing project (IRGSP)"/>
            <person name="Matsumoto T."/>
            <person name="Wu J."/>
            <person name="Kanamori H."/>
            <person name="Katayose Y."/>
            <person name="Fujisawa M."/>
            <person name="Namiki N."/>
            <person name="Mizuno H."/>
            <person name="Yamamoto K."/>
            <person name="Antonio B.A."/>
            <person name="Baba T."/>
            <person name="Sakata K."/>
            <person name="Nagamura Y."/>
            <person name="Aoki H."/>
            <person name="Arikawa K."/>
            <person name="Arita K."/>
            <person name="Bito T."/>
            <person name="Chiden Y."/>
            <person name="Fujitsuka N."/>
            <person name="Fukunaka R."/>
            <person name="Hamada M."/>
            <person name="Harada C."/>
            <person name="Hayashi A."/>
            <person name="Hijishita S."/>
            <person name="Honda M."/>
            <person name="Hosokawa S."/>
            <person name="Ichikawa Y."/>
            <person name="Idonuma A."/>
            <person name="Iijima M."/>
            <person name="Ikeda M."/>
            <person name="Ikeno M."/>
            <person name="Ito K."/>
            <person name="Ito S."/>
            <person name="Ito T."/>
            <person name="Ito Y."/>
            <person name="Ito Y."/>
            <person name="Iwabuchi A."/>
            <person name="Kamiya K."/>
            <person name="Karasawa W."/>
            <person name="Kurita K."/>
            <person name="Katagiri S."/>
            <person name="Kikuta A."/>
            <person name="Kobayashi H."/>
            <person name="Kobayashi N."/>
            <person name="Machita K."/>
            <person name="Maehara T."/>
            <person name="Masukawa M."/>
            <person name="Mizubayashi T."/>
            <person name="Mukai Y."/>
            <person name="Nagasaki H."/>
            <person name="Nagata Y."/>
            <person name="Naito S."/>
            <person name="Nakashima M."/>
            <person name="Nakama Y."/>
            <person name="Nakamichi Y."/>
            <person name="Nakamura M."/>
            <person name="Meguro A."/>
            <person name="Negishi M."/>
            <person name="Ohta I."/>
            <person name="Ohta T."/>
            <person name="Okamoto M."/>
            <person name="Ono N."/>
            <person name="Saji S."/>
            <person name="Sakaguchi M."/>
            <person name="Sakai K."/>
            <person name="Shibata M."/>
            <person name="Shimokawa T."/>
            <person name="Song J."/>
            <person name="Takazaki Y."/>
            <person name="Terasawa K."/>
            <person name="Tsugane M."/>
            <person name="Tsuji K."/>
            <person name="Ueda S."/>
            <person name="Waki K."/>
            <person name="Yamagata H."/>
            <person name="Yamamoto M."/>
            <person name="Yamamoto S."/>
            <person name="Yamane H."/>
            <person name="Yoshiki S."/>
            <person name="Yoshihara R."/>
            <person name="Yukawa K."/>
            <person name="Zhong H."/>
            <person name="Yano M."/>
            <person name="Yuan Q."/>
            <person name="Ouyang S."/>
            <person name="Liu J."/>
            <person name="Jones K.M."/>
            <person name="Gansberger K."/>
            <person name="Moffat K."/>
            <person name="Hill J."/>
            <person name="Bera J."/>
            <person name="Fadrosh D."/>
            <person name="Jin S."/>
            <person name="Johri S."/>
            <person name="Kim M."/>
            <person name="Overton L."/>
            <person name="Reardon M."/>
            <person name="Tsitrin T."/>
            <person name="Vuong H."/>
            <person name="Weaver B."/>
            <person name="Ciecko A."/>
            <person name="Tallon L."/>
            <person name="Jackson J."/>
            <person name="Pai G."/>
            <person name="Aken S.V."/>
            <person name="Utterback T."/>
            <person name="Reidmuller S."/>
            <person name="Feldblyum T."/>
            <person name="Hsiao J."/>
            <person name="Zismann V."/>
            <person name="Iobst S."/>
            <person name="de Vazeille A.R."/>
            <person name="Buell C.R."/>
            <person name="Ying K."/>
            <person name="Li Y."/>
            <person name="Lu T."/>
            <person name="Huang Y."/>
            <person name="Zhao Q."/>
            <person name="Feng Q."/>
            <person name="Zhang L."/>
            <person name="Zhu J."/>
            <person name="Weng Q."/>
            <person name="Mu J."/>
            <person name="Lu Y."/>
            <person name="Fan D."/>
            <person name="Liu Y."/>
            <person name="Guan J."/>
            <person name="Zhang Y."/>
            <person name="Yu S."/>
            <person name="Liu X."/>
            <person name="Zhang Y."/>
            <person name="Hong G."/>
            <person name="Han B."/>
            <person name="Choisne N."/>
            <person name="Demange N."/>
            <person name="Orjeda G."/>
            <person name="Samain S."/>
            <person name="Cattolico L."/>
            <person name="Pelletier E."/>
            <person name="Couloux A."/>
            <person name="Segurens B."/>
            <person name="Wincker P."/>
            <person name="D'Hont A."/>
            <person name="Scarpelli C."/>
            <person name="Weissenbach J."/>
            <person name="Salanoubat M."/>
            <person name="Quetier F."/>
            <person name="Yu Y."/>
            <person name="Kim H.R."/>
            <person name="Rambo T."/>
            <person name="Currie J."/>
            <person name="Collura K."/>
            <person name="Luo M."/>
            <person name="Yang T."/>
            <person name="Ammiraju J.S.S."/>
            <person name="Engler F."/>
            <person name="Soderlund C."/>
            <person name="Wing R.A."/>
            <person name="Palmer L.E."/>
            <person name="de la Bastide M."/>
            <person name="Spiegel L."/>
            <person name="Nascimento L."/>
            <person name="Zutavern T."/>
            <person name="O'Shaughnessy A."/>
            <person name="Dike S."/>
            <person name="Dedhia N."/>
            <person name="Preston R."/>
            <person name="Balija V."/>
            <person name="McCombie W.R."/>
            <person name="Chow T."/>
            <person name="Chen H."/>
            <person name="Chung M."/>
            <person name="Chen C."/>
            <person name="Shaw J."/>
            <person name="Wu H."/>
            <person name="Hsiao K."/>
            <person name="Chao Y."/>
            <person name="Chu M."/>
            <person name="Cheng C."/>
            <person name="Hour A."/>
            <person name="Lee P."/>
            <person name="Lin S."/>
            <person name="Lin Y."/>
            <person name="Liou J."/>
            <person name="Liu S."/>
            <person name="Hsing Y."/>
            <person name="Raghuvanshi S."/>
            <person name="Mohanty A."/>
            <person name="Bharti A.K."/>
            <person name="Gaur A."/>
            <person name="Gupta V."/>
            <person name="Kumar D."/>
            <person name="Ravi V."/>
            <person name="Vij S."/>
            <person name="Kapur A."/>
            <person name="Khurana P."/>
            <person name="Khurana P."/>
            <person name="Khurana J.P."/>
            <person name="Tyagi A.K."/>
            <person name="Gaikwad K."/>
            <person name="Singh A."/>
            <person name="Dalal V."/>
            <person name="Srivastava S."/>
            <person name="Dixit A."/>
            <person name="Pal A.K."/>
            <person name="Ghazi I.A."/>
            <person name="Yadav M."/>
            <person name="Pandit A."/>
            <person name="Bhargava A."/>
            <person name="Sureshbabu K."/>
            <person name="Batra K."/>
            <person name="Sharma T.R."/>
            <person name="Mohapatra T."/>
            <person name="Singh N.K."/>
            <person name="Messing J."/>
            <person name="Nelson A.B."/>
            <person name="Fuks G."/>
            <person name="Kavchok S."/>
            <person name="Keizer G."/>
            <person name="Linton E."/>
            <person name="Llaca V."/>
            <person name="Song R."/>
            <person name="Tanyolac B."/>
            <person name="Young S."/>
            <person name="Ho-Il K."/>
            <person name="Hahn J.H."/>
            <person name="Sangsakoo G."/>
            <person name="Vanavichit A."/>
            <person name="de Mattos Luiz.A.T."/>
            <person name="Zimmer P.D."/>
            <person name="Malone G."/>
            <person name="Dellagostin O."/>
            <person name="de Oliveira A.C."/>
            <person name="Bevan M."/>
            <person name="Bancroft I."/>
            <person name="Minx P."/>
            <person name="Cordum H."/>
            <person name="Wilson R."/>
            <person name="Cheng Z."/>
            <person name="Jin W."/>
            <person name="Jiang J."/>
            <person name="Leong S.A."/>
            <person name="Iwama H."/>
            <person name="Gojobori T."/>
            <person name="Itoh T."/>
            <person name="Niimura Y."/>
            <person name="Fujii Y."/>
            <person name="Habara T."/>
            <person name="Sakai H."/>
            <person name="Sato Y."/>
            <person name="Wilson G."/>
            <person name="Kumar K."/>
            <person name="McCouch S."/>
            <person name="Juretic N."/>
            <person name="Hoen D."/>
            <person name="Wright S."/>
            <person name="Bruskiewich R."/>
            <person name="Bureau T."/>
            <person name="Miyao A."/>
            <person name="Hirochika H."/>
            <person name="Nishikawa T."/>
            <person name="Kadowaki K."/>
            <person name="Sugiura M."/>
            <person name="Burr B."/>
            <person name="Sasaki T."/>
        </authorList>
    </citation>
    <scope>NUCLEOTIDE SEQUENCE [LARGE SCALE GENOMIC DNA]</scope>
    <source>
        <strain evidence="4">cv. Nipponbare</strain>
    </source>
</reference>
<protein>
    <submittedName>
        <fullName evidence="2">Uncharacterized protein</fullName>
    </submittedName>
</protein>
<evidence type="ECO:0000313" key="4">
    <source>
        <dbReference type="Proteomes" id="UP000000763"/>
    </source>
</evidence>
<name>Q6Z454_ORYSJ</name>
<gene>
    <name evidence="3" type="ORF">OSJNBa0042E08.45</name>
    <name evidence="2" type="ORF">P0474B11.11</name>
</gene>
<feature type="compositionally biased region" description="Gly residues" evidence="1">
    <location>
        <begin position="15"/>
        <end position="24"/>
    </location>
</feature>
<dbReference type="Proteomes" id="UP000000763">
    <property type="component" value="Chromosome 7"/>
</dbReference>
<reference evidence="2" key="2">
    <citation type="submission" date="2002-05" db="EMBL/GenBank/DDBJ databases">
        <title>Oryza sativa nipponbare(GA3) genomic DNA, chromosome 7, PAC clone:P0474B11.</title>
        <authorList>
            <person name="Sasaki T."/>
            <person name="Matsumoto T."/>
            <person name="Katayose Y."/>
        </authorList>
    </citation>
    <scope>NUCLEOTIDE SEQUENCE</scope>
</reference>
<dbReference type="AlphaFoldDB" id="Q6Z454"/>
<sequence length="142" mass="14713">MAVSSQRVEEAAAEGGEGGGGGVEGFPPWAGGKAAHLQIVAVRRVADAVAARTVEAVAPVAPSLPNMAGGRWRLPSHIFGGGSGGGKRWWRGGLGPVMAKGLLEGTTARHAFLWQGPAGTKLVYLAIQPSPMWPSFDRVHLR</sequence>
<reference evidence="4" key="4">
    <citation type="journal article" date="2008" name="Nucleic Acids Res.">
        <title>The rice annotation project database (RAP-DB): 2008 update.</title>
        <authorList>
            <consortium name="The rice annotation project (RAP)"/>
        </authorList>
    </citation>
    <scope>GENOME REANNOTATION</scope>
    <source>
        <strain evidence="4">cv. Nipponbare</strain>
    </source>
</reference>